<gene>
    <name evidence="2" type="ORF">FLP_01795</name>
</gene>
<feature type="transmembrane region" description="Helical" evidence="1">
    <location>
        <begin position="57"/>
        <end position="75"/>
    </location>
</feature>
<evidence type="ECO:0000256" key="1">
    <source>
        <dbReference type="SAM" id="Phobius"/>
    </source>
</evidence>
<keyword evidence="1" id="KW-1133">Transmembrane helix</keyword>
<accession>A0ABX2XWP0</accession>
<dbReference type="Proteomes" id="UP000093343">
    <property type="component" value="Unassembled WGS sequence"/>
</dbReference>
<keyword evidence="3" id="KW-1185">Reference proteome</keyword>
<keyword evidence="1" id="KW-0472">Membrane</keyword>
<feature type="transmembrane region" description="Helical" evidence="1">
    <location>
        <begin position="7"/>
        <end position="23"/>
    </location>
</feature>
<organism evidence="2 3">
    <name type="scientific">Flavobacterium piscis</name>
    <dbReference type="NCBI Taxonomy" id="1114874"/>
    <lineage>
        <taxon>Bacteria</taxon>
        <taxon>Pseudomonadati</taxon>
        <taxon>Bacteroidota</taxon>
        <taxon>Flavobacteriia</taxon>
        <taxon>Flavobacteriales</taxon>
        <taxon>Flavobacteriaceae</taxon>
        <taxon>Flavobacterium</taxon>
    </lineage>
</organism>
<proteinExistence type="predicted"/>
<evidence type="ECO:0008006" key="4">
    <source>
        <dbReference type="Google" id="ProtNLM"/>
    </source>
</evidence>
<evidence type="ECO:0000313" key="3">
    <source>
        <dbReference type="Proteomes" id="UP000093343"/>
    </source>
</evidence>
<keyword evidence="1" id="KW-0812">Transmembrane</keyword>
<dbReference type="EMBL" id="LVEN01000002">
    <property type="protein sequence ID" value="OCB77678.1"/>
    <property type="molecule type" value="Genomic_DNA"/>
</dbReference>
<dbReference type="InterPro" id="IPR021257">
    <property type="entry name" value="DUF2809"/>
</dbReference>
<reference evidence="3" key="1">
    <citation type="submission" date="2016-03" db="EMBL/GenBank/DDBJ databases">
        <title>Draft genome sequence of Paenibacillus glacialis DSM 22343.</title>
        <authorList>
            <person name="Shin S.-K."/>
            <person name="Yi H."/>
        </authorList>
    </citation>
    <scope>NUCLEOTIDE SEQUENCE [LARGE SCALE GENOMIC DNA]</scope>
    <source>
        <strain evidence="3">CCUG 60099</strain>
    </source>
</reference>
<evidence type="ECO:0000313" key="2">
    <source>
        <dbReference type="EMBL" id="OCB77678.1"/>
    </source>
</evidence>
<feature type="transmembrane region" description="Helical" evidence="1">
    <location>
        <begin position="35"/>
        <end position="50"/>
    </location>
</feature>
<protein>
    <recommendedName>
        <fullName evidence="4">DUF2809 domain-containing protein</fullName>
    </recommendedName>
</protein>
<name>A0ABX2XWP0_9FLAO</name>
<feature type="transmembrane region" description="Helical" evidence="1">
    <location>
        <begin position="95"/>
        <end position="114"/>
    </location>
</feature>
<comment type="caution">
    <text evidence="2">The sequence shown here is derived from an EMBL/GenBank/DDBJ whole genome shotgun (WGS) entry which is preliminary data.</text>
</comment>
<dbReference type="Pfam" id="PF10990">
    <property type="entry name" value="DUF2809"/>
    <property type="match status" value="1"/>
</dbReference>
<sequence>MKRKRLYYFIILLLIIFLGIFSREFDEIPLCTGDFLYAVMMYVFIKILLIEKKATQILIFSLLICYSIEFFQLYQADWINALRQTLFGRYVLGQGFLWSDIMAYTFGGFTAFLIDRLFLRNKL</sequence>
<dbReference type="RefSeq" id="WP_065447799.1">
    <property type="nucleotide sequence ID" value="NZ_LVEN01000002.1"/>
</dbReference>